<reference evidence="3" key="1">
    <citation type="submission" date="2016-03" db="EMBL/GenBank/DDBJ databases">
        <authorList>
            <person name="Devillers H."/>
        </authorList>
    </citation>
    <scope>NUCLEOTIDE SEQUENCE [LARGE SCALE GENOMIC DNA]</scope>
</reference>
<evidence type="ECO:0000313" key="2">
    <source>
        <dbReference type="EMBL" id="SCU86877.1"/>
    </source>
</evidence>
<dbReference type="EMBL" id="LT598455">
    <property type="protein sequence ID" value="SCU86877.1"/>
    <property type="molecule type" value="Genomic_DNA"/>
</dbReference>
<proteinExistence type="predicted"/>
<keyword evidence="3" id="KW-1185">Reference proteome</keyword>
<dbReference type="Proteomes" id="UP000190274">
    <property type="component" value="Chromosome E"/>
</dbReference>
<protein>
    <submittedName>
        <fullName evidence="2">LADA_0E00782g1_1</fullName>
    </submittedName>
</protein>
<feature type="compositionally biased region" description="Basic and acidic residues" evidence="1">
    <location>
        <begin position="59"/>
        <end position="81"/>
    </location>
</feature>
<accession>A0A1G4JA13</accession>
<feature type="region of interest" description="Disordered" evidence="1">
    <location>
        <begin position="27"/>
        <end position="102"/>
    </location>
</feature>
<organism evidence="2 3">
    <name type="scientific">Lachancea dasiensis</name>
    <dbReference type="NCBI Taxonomy" id="1072105"/>
    <lineage>
        <taxon>Eukaryota</taxon>
        <taxon>Fungi</taxon>
        <taxon>Dikarya</taxon>
        <taxon>Ascomycota</taxon>
        <taxon>Saccharomycotina</taxon>
        <taxon>Saccharomycetes</taxon>
        <taxon>Saccharomycetales</taxon>
        <taxon>Saccharomycetaceae</taxon>
        <taxon>Lachancea</taxon>
    </lineage>
</organism>
<feature type="compositionally biased region" description="Basic and acidic residues" evidence="1">
    <location>
        <begin position="28"/>
        <end position="52"/>
    </location>
</feature>
<sequence>MSEQTAPATTETKINSGIAEATAVAQDKVAEVAHEQEQQAEETKEAVVKDAQEQAAEASKAKDDAVKHAETEAEAVQKDAGEAVAGVTKTEKKSEDSEANVSGVKKWVAKLKKLFK</sequence>
<dbReference type="AlphaFoldDB" id="A0A1G4JA13"/>
<evidence type="ECO:0000256" key="1">
    <source>
        <dbReference type="SAM" id="MobiDB-lite"/>
    </source>
</evidence>
<name>A0A1G4JA13_9SACH</name>
<gene>
    <name evidence="2" type="ORF">LADA_0E00782G</name>
</gene>
<evidence type="ECO:0000313" key="3">
    <source>
        <dbReference type="Proteomes" id="UP000190274"/>
    </source>
</evidence>